<evidence type="ECO:0000256" key="1">
    <source>
        <dbReference type="SAM" id="SignalP"/>
    </source>
</evidence>
<keyword evidence="5" id="KW-1185">Reference proteome</keyword>
<dbReference type="EMBL" id="SOFD01000044">
    <property type="protein sequence ID" value="TFB72035.1"/>
    <property type="molecule type" value="Genomic_DNA"/>
</dbReference>
<evidence type="ECO:0000313" key="3">
    <source>
        <dbReference type="EMBL" id="TFB72035.1"/>
    </source>
</evidence>
<protein>
    <submittedName>
        <fullName evidence="2">Uncharacterized protein</fullName>
    </submittedName>
</protein>
<keyword evidence="1" id="KW-0732">Signal</keyword>
<dbReference type="Proteomes" id="UP000199639">
    <property type="component" value="Unassembled WGS sequence"/>
</dbReference>
<reference evidence="3 5" key="2">
    <citation type="submission" date="2019-03" db="EMBL/GenBank/DDBJ databases">
        <title>Genomics of glacier-inhabiting Cryobacterium strains.</title>
        <authorList>
            <person name="Liu Q."/>
            <person name="Xin Y.-H."/>
        </authorList>
    </citation>
    <scope>NUCLEOTIDE SEQUENCE [LARGE SCALE GENOMIC DNA]</scope>
    <source>
        <strain evidence="3 5">Hh8</strain>
    </source>
</reference>
<evidence type="ECO:0000313" key="2">
    <source>
        <dbReference type="EMBL" id="SDO18930.1"/>
    </source>
</evidence>
<name>A0A4R8UVE3_9MICO</name>
<proteinExistence type="predicted"/>
<feature type="signal peptide" evidence="1">
    <location>
        <begin position="1"/>
        <end position="21"/>
    </location>
</feature>
<dbReference type="AlphaFoldDB" id="A0A4R8UVE3"/>
<sequence length="167" mass="17480">MNPTGKWAAIVGIVALAAVLASYTSTDPESEAMMDLQTAKGIAVAMADEAAALVPAQNVGDQSQFTTAHLMGCSAGGYTWPGLTTLTLIGEVNGEELIEAIASAWEQKPGVTVERKAVRGGTLRVDMIATQGDSYSAGVWDSGKTLKIDSFSPCFEMEDGLKPGMEY</sequence>
<accession>A0A4R8UVE3</accession>
<organism evidence="2 4">
    <name type="scientific">Cryobacterium flavum</name>
    <dbReference type="NCBI Taxonomy" id="1424659"/>
    <lineage>
        <taxon>Bacteria</taxon>
        <taxon>Bacillati</taxon>
        <taxon>Actinomycetota</taxon>
        <taxon>Actinomycetes</taxon>
        <taxon>Micrococcales</taxon>
        <taxon>Microbacteriaceae</taxon>
        <taxon>Cryobacterium</taxon>
    </lineage>
</organism>
<feature type="chain" id="PRO_5039357941" evidence="1">
    <location>
        <begin position="22"/>
        <end position="167"/>
    </location>
</feature>
<gene>
    <name evidence="3" type="ORF">E3O21_19570</name>
    <name evidence="2" type="ORF">SAMN05216368_11224</name>
</gene>
<evidence type="ECO:0000313" key="5">
    <source>
        <dbReference type="Proteomes" id="UP000298252"/>
    </source>
</evidence>
<dbReference type="EMBL" id="FNIB01000012">
    <property type="protein sequence ID" value="SDO18930.1"/>
    <property type="molecule type" value="Genomic_DNA"/>
</dbReference>
<dbReference type="STRING" id="1424659.SAMN05216368_11224"/>
<dbReference type="RefSeq" id="WP_092341664.1">
    <property type="nucleotide sequence ID" value="NZ_FNIB01000012.1"/>
</dbReference>
<evidence type="ECO:0000313" key="4">
    <source>
        <dbReference type="Proteomes" id="UP000199639"/>
    </source>
</evidence>
<reference evidence="2 4" key="1">
    <citation type="submission" date="2016-10" db="EMBL/GenBank/DDBJ databases">
        <authorList>
            <person name="Varghese N."/>
            <person name="Submissions S."/>
        </authorList>
    </citation>
    <scope>NUCLEOTIDE SEQUENCE [LARGE SCALE GENOMIC DNA]</scope>
    <source>
        <strain evidence="2 4">CGMCC 1.11215</strain>
    </source>
</reference>
<dbReference type="Proteomes" id="UP000298252">
    <property type="component" value="Unassembled WGS sequence"/>
</dbReference>